<dbReference type="GeneID" id="1465674"/>
<name>A0A832SQF0_9CREN</name>
<dbReference type="AlphaFoldDB" id="A0A832SQF0"/>
<evidence type="ECO:0000313" key="2">
    <source>
        <dbReference type="EMBL" id="HII45966.1"/>
    </source>
</evidence>
<feature type="transmembrane region" description="Helical" evidence="1">
    <location>
        <begin position="21"/>
        <end position="43"/>
    </location>
</feature>
<accession>A0A832SQF0</accession>
<comment type="caution">
    <text evidence="2">The sequence shown here is derived from an EMBL/GenBank/DDBJ whole genome shotgun (WGS) entry which is preliminary data.</text>
</comment>
<protein>
    <submittedName>
        <fullName evidence="2">Uncharacterized protein</fullName>
    </submittedName>
</protein>
<feature type="transmembrane region" description="Helical" evidence="1">
    <location>
        <begin position="116"/>
        <end position="139"/>
    </location>
</feature>
<dbReference type="RefSeq" id="WP_011007908.1">
    <property type="nucleotide sequence ID" value="NZ_DUJP01000003.1"/>
</dbReference>
<keyword evidence="1" id="KW-1133">Transmembrane helix</keyword>
<gene>
    <name evidence="2" type="ORF">HA333_00415</name>
</gene>
<dbReference type="Proteomes" id="UP000651120">
    <property type="component" value="Unassembled WGS sequence"/>
</dbReference>
<keyword evidence="1" id="KW-0472">Membrane</keyword>
<feature type="transmembrane region" description="Helical" evidence="1">
    <location>
        <begin position="49"/>
        <end position="67"/>
    </location>
</feature>
<reference evidence="2" key="1">
    <citation type="journal article" date="2020" name="bioRxiv">
        <title>A rank-normalized archaeal taxonomy based on genome phylogeny resolves widespread incomplete and uneven classifications.</title>
        <authorList>
            <person name="Rinke C."/>
            <person name="Chuvochina M."/>
            <person name="Mussig A.J."/>
            <person name="Chaumeil P.-A."/>
            <person name="Waite D.W."/>
            <person name="Whitman W.B."/>
            <person name="Parks D.H."/>
            <person name="Hugenholtz P."/>
        </authorList>
    </citation>
    <scope>NUCLEOTIDE SEQUENCE</scope>
    <source>
        <strain evidence="2">UBA8839</strain>
    </source>
</reference>
<keyword evidence="1" id="KW-0812">Transmembrane</keyword>
<feature type="transmembrane region" description="Helical" evidence="1">
    <location>
        <begin position="87"/>
        <end position="110"/>
    </location>
</feature>
<sequence>MAYRLKRLTFKRDVYSKPIASLIATGWAVSVSLASLGSSFAAVISSINMLALVASLIAMVLSAHAVAGDRDGLLEAYLSAWGRLKYITGRIAANSAVSALLVAIISTPYLALRWEWAPPLGALLASLPSSLIGTAVGISSKERAPLVAIVVWSAVTLIYDVVVAFLSLILPLGDEAILALQVANFFKVATLLATSLVDPYLLTLGPLGEFVVSHWGVQWAYSALSSIYASWTIALILLVVDLGRKADL</sequence>
<dbReference type="EMBL" id="DUJP01000003">
    <property type="protein sequence ID" value="HII45966.1"/>
    <property type="molecule type" value="Genomic_DNA"/>
</dbReference>
<feature type="transmembrane region" description="Helical" evidence="1">
    <location>
        <begin position="146"/>
        <end position="170"/>
    </location>
</feature>
<evidence type="ECO:0000256" key="1">
    <source>
        <dbReference type="SAM" id="Phobius"/>
    </source>
</evidence>
<evidence type="ECO:0000313" key="3">
    <source>
        <dbReference type="Proteomes" id="UP000651120"/>
    </source>
</evidence>
<dbReference type="OMA" id="DFITAHW"/>
<feature type="transmembrane region" description="Helical" evidence="1">
    <location>
        <begin position="219"/>
        <end position="240"/>
    </location>
</feature>
<proteinExistence type="predicted"/>
<organism evidence="2 3">
    <name type="scientific">Pyrobaculum aerophilum</name>
    <dbReference type="NCBI Taxonomy" id="13773"/>
    <lineage>
        <taxon>Archaea</taxon>
        <taxon>Thermoproteota</taxon>
        <taxon>Thermoprotei</taxon>
        <taxon>Thermoproteales</taxon>
        <taxon>Thermoproteaceae</taxon>
        <taxon>Pyrobaculum</taxon>
    </lineage>
</organism>